<name>A0AAN7Q641_9MYRT</name>
<sequence length="112" mass="12868">MDRAQNNTPTLRWLEEKDDDDGSDDGDCSSLAGCSIFQIWPCLEGVYHFSWCTGPSDFDFASSWLSAMWTVWAGQCCYRQLFSPLCAIITEKSWILGHCFDGNFVLWNPHWE</sequence>
<evidence type="ECO:0000313" key="3">
    <source>
        <dbReference type="Proteomes" id="UP001345219"/>
    </source>
</evidence>
<feature type="compositionally biased region" description="Polar residues" evidence="1">
    <location>
        <begin position="1"/>
        <end position="10"/>
    </location>
</feature>
<accession>A0AAN7Q641</accession>
<evidence type="ECO:0000313" key="2">
    <source>
        <dbReference type="EMBL" id="KAK4760083.1"/>
    </source>
</evidence>
<evidence type="ECO:0000256" key="1">
    <source>
        <dbReference type="SAM" id="MobiDB-lite"/>
    </source>
</evidence>
<protein>
    <submittedName>
        <fullName evidence="2">Uncharacterized protein</fullName>
    </submittedName>
</protein>
<dbReference type="EMBL" id="JAXIOK010000011">
    <property type="protein sequence ID" value="KAK4760083.1"/>
    <property type="molecule type" value="Genomic_DNA"/>
</dbReference>
<dbReference type="Proteomes" id="UP001345219">
    <property type="component" value="Chromosome 17"/>
</dbReference>
<feature type="region of interest" description="Disordered" evidence="1">
    <location>
        <begin position="1"/>
        <end position="25"/>
    </location>
</feature>
<gene>
    <name evidence="2" type="ORF">SAY87_023214</name>
</gene>
<proteinExistence type="predicted"/>
<organism evidence="2 3">
    <name type="scientific">Trapa incisa</name>
    <dbReference type="NCBI Taxonomy" id="236973"/>
    <lineage>
        <taxon>Eukaryota</taxon>
        <taxon>Viridiplantae</taxon>
        <taxon>Streptophyta</taxon>
        <taxon>Embryophyta</taxon>
        <taxon>Tracheophyta</taxon>
        <taxon>Spermatophyta</taxon>
        <taxon>Magnoliopsida</taxon>
        <taxon>eudicotyledons</taxon>
        <taxon>Gunneridae</taxon>
        <taxon>Pentapetalae</taxon>
        <taxon>rosids</taxon>
        <taxon>malvids</taxon>
        <taxon>Myrtales</taxon>
        <taxon>Lythraceae</taxon>
        <taxon>Trapa</taxon>
    </lineage>
</organism>
<comment type="caution">
    <text evidence="2">The sequence shown here is derived from an EMBL/GenBank/DDBJ whole genome shotgun (WGS) entry which is preliminary data.</text>
</comment>
<reference evidence="2 3" key="1">
    <citation type="journal article" date="2023" name="Hortic Res">
        <title>Pangenome of water caltrop reveals structural variations and asymmetric subgenome divergence after allopolyploidization.</title>
        <authorList>
            <person name="Zhang X."/>
            <person name="Chen Y."/>
            <person name="Wang L."/>
            <person name="Yuan Y."/>
            <person name="Fang M."/>
            <person name="Shi L."/>
            <person name="Lu R."/>
            <person name="Comes H.P."/>
            <person name="Ma Y."/>
            <person name="Chen Y."/>
            <person name="Huang G."/>
            <person name="Zhou Y."/>
            <person name="Zheng Z."/>
            <person name="Qiu Y."/>
        </authorList>
    </citation>
    <scope>NUCLEOTIDE SEQUENCE [LARGE SCALE GENOMIC DNA]</scope>
    <source>
        <tissue evidence="2">Roots</tissue>
    </source>
</reference>
<dbReference type="AlphaFoldDB" id="A0AAN7Q641"/>
<keyword evidence="3" id="KW-1185">Reference proteome</keyword>
<feature type="compositionally biased region" description="Acidic residues" evidence="1">
    <location>
        <begin position="16"/>
        <end position="25"/>
    </location>
</feature>